<reference evidence="1" key="1">
    <citation type="journal article" date="2022" name="bioRxiv">
        <title>Population genetic analysis of Ophidiomyces ophidiicola, the causative agent of snake fungal disease, indicates recent introductions to the USA.</title>
        <authorList>
            <person name="Ladner J.T."/>
            <person name="Palmer J.M."/>
            <person name="Ettinger C.L."/>
            <person name="Stajich J.E."/>
            <person name="Farrell T.M."/>
            <person name="Glorioso B.M."/>
            <person name="Lawson B."/>
            <person name="Price S.J."/>
            <person name="Stengle A.G."/>
            <person name="Grear D.A."/>
            <person name="Lorch J.M."/>
        </authorList>
    </citation>
    <scope>NUCLEOTIDE SEQUENCE</scope>
    <source>
        <strain evidence="1">NWHC 24266-5</strain>
    </source>
</reference>
<organism evidence="1">
    <name type="scientific">Ophidiomyces ophidiicola</name>
    <dbReference type="NCBI Taxonomy" id="1387563"/>
    <lineage>
        <taxon>Eukaryota</taxon>
        <taxon>Fungi</taxon>
        <taxon>Dikarya</taxon>
        <taxon>Ascomycota</taxon>
        <taxon>Pezizomycotina</taxon>
        <taxon>Eurotiomycetes</taxon>
        <taxon>Eurotiomycetidae</taxon>
        <taxon>Onygenales</taxon>
        <taxon>Onygenaceae</taxon>
        <taxon>Ophidiomyces</taxon>
    </lineage>
</organism>
<comment type="caution">
    <text evidence="1">The sequence shown here is derived from an EMBL/GenBank/DDBJ whole genome shotgun (WGS) entry which is preliminary data.</text>
</comment>
<gene>
    <name evidence="1" type="ORF">LOY88_000102</name>
</gene>
<accession>A0ACB8V643</accession>
<dbReference type="EMBL" id="JALBCA010000002">
    <property type="protein sequence ID" value="KAI2393502.1"/>
    <property type="molecule type" value="Genomic_DNA"/>
</dbReference>
<evidence type="ECO:0000313" key="1">
    <source>
        <dbReference type="EMBL" id="KAI2393502.1"/>
    </source>
</evidence>
<proteinExistence type="predicted"/>
<protein>
    <submittedName>
        <fullName evidence="1">Uncharacterized protein</fullName>
    </submittedName>
</protein>
<name>A0ACB8V643_9EURO</name>
<sequence length="110" mass="11810">MKFLYTLLASALFAVVMAGTPLKSVIISYPENTPNSVIDMAKKAIRDAGGKITHEYSLIRGFAAMAPQVALDSVKAFETPYPATIENDQIVTLDDPNDPKFGDSKFAIGG</sequence>